<evidence type="ECO:0000313" key="3">
    <source>
        <dbReference type="EMBL" id="TKR70165.1"/>
    </source>
</evidence>
<feature type="chain" id="PRO_5020428433" evidence="2">
    <location>
        <begin position="26"/>
        <end position="80"/>
    </location>
</feature>
<feature type="signal peptide" evidence="2">
    <location>
        <begin position="1"/>
        <end position="25"/>
    </location>
</feature>
<comment type="caution">
    <text evidence="3">The sequence shown here is derived from an EMBL/GenBank/DDBJ whole genome shotgun (WGS) entry which is preliminary data.</text>
</comment>
<keyword evidence="4" id="KW-1185">Reference proteome</keyword>
<evidence type="ECO:0000313" key="4">
    <source>
        <dbReference type="Proteomes" id="UP000298663"/>
    </source>
</evidence>
<proteinExistence type="predicted"/>
<organism evidence="3 4">
    <name type="scientific">Steinernema carpocapsae</name>
    <name type="common">Entomopathogenic nematode</name>
    <dbReference type="NCBI Taxonomy" id="34508"/>
    <lineage>
        <taxon>Eukaryota</taxon>
        <taxon>Metazoa</taxon>
        <taxon>Ecdysozoa</taxon>
        <taxon>Nematoda</taxon>
        <taxon>Chromadorea</taxon>
        <taxon>Rhabditida</taxon>
        <taxon>Tylenchina</taxon>
        <taxon>Panagrolaimomorpha</taxon>
        <taxon>Strongyloidoidea</taxon>
        <taxon>Steinernematidae</taxon>
        <taxon>Steinernema</taxon>
    </lineage>
</organism>
<reference evidence="3 4" key="1">
    <citation type="journal article" date="2015" name="Genome Biol.">
        <title>Comparative genomics of Steinernema reveals deeply conserved gene regulatory networks.</title>
        <authorList>
            <person name="Dillman A.R."/>
            <person name="Macchietto M."/>
            <person name="Porter C.F."/>
            <person name="Rogers A."/>
            <person name="Williams B."/>
            <person name="Antoshechkin I."/>
            <person name="Lee M.M."/>
            <person name="Goodwin Z."/>
            <person name="Lu X."/>
            <person name="Lewis E.E."/>
            <person name="Goodrich-Blair H."/>
            <person name="Stock S.P."/>
            <person name="Adams B.J."/>
            <person name="Sternberg P.W."/>
            <person name="Mortazavi A."/>
        </authorList>
    </citation>
    <scope>NUCLEOTIDE SEQUENCE [LARGE SCALE GENOMIC DNA]</scope>
    <source>
        <strain evidence="3 4">ALL</strain>
    </source>
</reference>
<keyword evidence="1" id="KW-0472">Membrane</keyword>
<keyword evidence="2" id="KW-0732">Signal</keyword>
<evidence type="ECO:0000256" key="2">
    <source>
        <dbReference type="SAM" id="SignalP"/>
    </source>
</evidence>
<keyword evidence="1" id="KW-1133">Transmembrane helix</keyword>
<sequence length="80" mass="8972">MSTERRLSSWGVSLLCCLHFWLIFAGSQPLLGHLTACSDAPTSFVRLFAYFINFSVWSLITILAATSRTCEFRCAPLDSH</sequence>
<accession>A0A4V6XVX2</accession>
<keyword evidence="1" id="KW-0812">Transmembrane</keyword>
<dbReference type="Proteomes" id="UP000298663">
    <property type="component" value="Unassembled WGS sequence"/>
</dbReference>
<dbReference type="EMBL" id="AZBU02000007">
    <property type="protein sequence ID" value="TKR70165.1"/>
    <property type="molecule type" value="Genomic_DNA"/>
</dbReference>
<reference evidence="3 4" key="2">
    <citation type="journal article" date="2019" name="G3 (Bethesda)">
        <title>Hybrid Assembly of the Genome of the Entomopathogenic Nematode Steinernema carpocapsae Identifies the X-Chromosome.</title>
        <authorList>
            <person name="Serra L."/>
            <person name="Macchietto M."/>
            <person name="Macias-Munoz A."/>
            <person name="McGill C.J."/>
            <person name="Rodriguez I.M."/>
            <person name="Rodriguez B."/>
            <person name="Murad R."/>
            <person name="Mortazavi A."/>
        </authorList>
    </citation>
    <scope>NUCLEOTIDE SEQUENCE [LARGE SCALE GENOMIC DNA]</scope>
    <source>
        <strain evidence="3 4">ALL</strain>
    </source>
</reference>
<name>A0A4V6XVX2_STECR</name>
<gene>
    <name evidence="3" type="ORF">L596_022222</name>
</gene>
<protein>
    <submittedName>
        <fullName evidence="3">Uncharacterized protein</fullName>
    </submittedName>
</protein>
<feature type="transmembrane region" description="Helical" evidence="1">
    <location>
        <begin position="47"/>
        <end position="65"/>
    </location>
</feature>
<evidence type="ECO:0000256" key="1">
    <source>
        <dbReference type="SAM" id="Phobius"/>
    </source>
</evidence>
<dbReference type="AlphaFoldDB" id="A0A4V6XVX2"/>